<dbReference type="PROSITE" id="PS00010">
    <property type="entry name" value="ASX_HYDROXYL"/>
    <property type="match status" value="1"/>
</dbReference>
<dbReference type="FunFam" id="2.10.25.10:FF:000038">
    <property type="entry name" value="Fibrillin 2"/>
    <property type="match status" value="1"/>
</dbReference>
<dbReference type="EMBL" id="OA889836">
    <property type="protein sequence ID" value="CAD7284331.1"/>
    <property type="molecule type" value="Genomic_DNA"/>
</dbReference>
<dbReference type="CDD" id="cd00037">
    <property type="entry name" value="CLECT"/>
    <property type="match status" value="1"/>
</dbReference>
<dbReference type="InterPro" id="IPR009030">
    <property type="entry name" value="Growth_fac_rcpt_cys_sf"/>
</dbReference>
<dbReference type="InterPro" id="IPR000152">
    <property type="entry name" value="EGF-type_Asp/Asn_hydroxyl_site"/>
</dbReference>
<evidence type="ECO:0000256" key="1">
    <source>
        <dbReference type="ARBA" id="ARBA00022536"/>
    </source>
</evidence>
<organism evidence="10">
    <name type="scientific">Notodromas monacha</name>
    <dbReference type="NCBI Taxonomy" id="399045"/>
    <lineage>
        <taxon>Eukaryota</taxon>
        <taxon>Metazoa</taxon>
        <taxon>Ecdysozoa</taxon>
        <taxon>Arthropoda</taxon>
        <taxon>Crustacea</taxon>
        <taxon>Oligostraca</taxon>
        <taxon>Ostracoda</taxon>
        <taxon>Podocopa</taxon>
        <taxon>Podocopida</taxon>
        <taxon>Cypridocopina</taxon>
        <taxon>Cypridoidea</taxon>
        <taxon>Cyprididae</taxon>
        <taxon>Notodromas</taxon>
    </lineage>
</organism>
<gene>
    <name evidence="10" type="ORF">NMOB1V02_LOCUS11938</name>
</gene>
<feature type="region of interest" description="Disordered" evidence="7">
    <location>
        <begin position="529"/>
        <end position="595"/>
    </location>
</feature>
<protein>
    <submittedName>
        <fullName evidence="10">Uncharacterized protein</fullName>
    </submittedName>
</protein>
<comment type="caution">
    <text evidence="6">Lacks conserved residue(s) required for the propagation of feature annotation.</text>
</comment>
<dbReference type="InterPro" id="IPR016186">
    <property type="entry name" value="C-type_lectin-like/link_sf"/>
</dbReference>
<dbReference type="SMART" id="SM00181">
    <property type="entry name" value="EGF"/>
    <property type="match status" value="3"/>
</dbReference>
<reference evidence="10" key="1">
    <citation type="submission" date="2020-11" db="EMBL/GenBank/DDBJ databases">
        <authorList>
            <person name="Tran Van P."/>
        </authorList>
    </citation>
    <scope>NUCLEOTIDE SEQUENCE</scope>
</reference>
<dbReference type="InterPro" id="IPR016187">
    <property type="entry name" value="CTDL_fold"/>
</dbReference>
<dbReference type="PROSITE" id="PS00022">
    <property type="entry name" value="EGF_1"/>
    <property type="match status" value="2"/>
</dbReference>
<dbReference type="PANTHER" id="PTHR22799">
    <property type="entry name" value="TETRANECTIN-RELATED"/>
    <property type="match status" value="1"/>
</dbReference>
<dbReference type="InterPro" id="IPR000742">
    <property type="entry name" value="EGF"/>
</dbReference>
<evidence type="ECO:0000256" key="5">
    <source>
        <dbReference type="ARBA" id="ARBA00023157"/>
    </source>
</evidence>
<dbReference type="OrthoDB" id="10045365at2759"/>
<feature type="domain" description="C-type lectin" evidence="9">
    <location>
        <begin position="255"/>
        <end position="366"/>
    </location>
</feature>
<keyword evidence="2" id="KW-0732">Signal</keyword>
<dbReference type="CDD" id="cd00054">
    <property type="entry name" value="EGF_CA"/>
    <property type="match status" value="1"/>
</dbReference>
<dbReference type="InterPro" id="IPR051663">
    <property type="entry name" value="CLec_Tetranectin-domain"/>
</dbReference>
<dbReference type="PROSITE" id="PS50026">
    <property type="entry name" value="EGF_3"/>
    <property type="match status" value="1"/>
</dbReference>
<name>A0A7R9C2B3_9CRUS</name>
<dbReference type="PROSITE" id="PS50041">
    <property type="entry name" value="C_TYPE_LECTIN_2"/>
    <property type="match status" value="1"/>
</dbReference>
<dbReference type="GO" id="GO:0030246">
    <property type="term" value="F:carbohydrate binding"/>
    <property type="evidence" value="ECO:0007669"/>
    <property type="project" value="UniProtKB-KW"/>
</dbReference>
<keyword evidence="3" id="KW-0430">Lectin</keyword>
<dbReference type="InterPro" id="IPR001304">
    <property type="entry name" value="C-type_lectin-like"/>
</dbReference>
<evidence type="ECO:0000256" key="2">
    <source>
        <dbReference type="ARBA" id="ARBA00022729"/>
    </source>
</evidence>
<dbReference type="InterPro" id="IPR018097">
    <property type="entry name" value="EGF_Ca-bd_CS"/>
</dbReference>
<dbReference type="GO" id="GO:0005509">
    <property type="term" value="F:calcium ion binding"/>
    <property type="evidence" value="ECO:0007669"/>
    <property type="project" value="InterPro"/>
</dbReference>
<sequence>MHSAPVTCNCLEYYAGENCDVVLPRTAAEGVLTSLRSNLISHLNFELYPSEDVTFVFHNQRWFLNSQVSMTVDNMTKSTDVENMVKRGIIVVSGASGRNITLALKAAHSFENGAKITYDIHCTPGYCQGGICHLNRTSTTSSPPYCECDEHHKGTQCEQRVHDCPLVCSDDSACVWIRDRYTCKCRSQGYTYNGTNCNDVNECESLLNTCSSPEVCVNTPGSFFCTCPTAHQALKTLTRNSCVYSGCSSPWIESRDKICYLMQGHFENPETALDYCESLGATLAETENMNQSEEIGMASKSALVWIGLTDGQAESKWKWINSGAKPGFSNWGPGFPEGSGDFAVLYPNRWTTKSKNCTIKKRFICETTDPFCPFEWIRLENVPRKCFFQSNTVSSFFDAHAKCAEAAVGGKLATWTKETLVNFKPMYWDSSVDEGLAHFWINHLVCNGTYCSPILTTSFNPMLENPYFIEDVYLIHTPMNKTTDLSEISKSCAFLFPNKWADYSHEKSEFTGSPGPAVACQRGTSYTFKGSSDKGENKLKPDVISSDTDDLLTPPHPNSTHILPSRNDSSINPDHTTNLDNLQPIPETTSARTGL</sequence>
<dbReference type="InterPro" id="IPR049883">
    <property type="entry name" value="NOTCH1_EGF-like"/>
</dbReference>
<evidence type="ECO:0000256" key="3">
    <source>
        <dbReference type="ARBA" id="ARBA00022734"/>
    </source>
</evidence>
<evidence type="ECO:0000256" key="7">
    <source>
        <dbReference type="SAM" id="MobiDB-lite"/>
    </source>
</evidence>
<dbReference type="EMBL" id="CAJPEX010007799">
    <property type="protein sequence ID" value="CAG0924483.1"/>
    <property type="molecule type" value="Genomic_DNA"/>
</dbReference>
<evidence type="ECO:0000259" key="9">
    <source>
        <dbReference type="PROSITE" id="PS50041"/>
    </source>
</evidence>
<dbReference type="AlphaFoldDB" id="A0A7R9C2B3"/>
<dbReference type="PROSITE" id="PS01187">
    <property type="entry name" value="EGF_CA"/>
    <property type="match status" value="1"/>
</dbReference>
<dbReference type="PANTHER" id="PTHR22799:SF6">
    <property type="entry name" value="C-TYPE LECTIN DOMAIN FAMILY 4 MEMBER M-LIKE"/>
    <property type="match status" value="1"/>
</dbReference>
<evidence type="ECO:0000256" key="6">
    <source>
        <dbReference type="PROSITE-ProRule" id="PRU00076"/>
    </source>
</evidence>
<dbReference type="Gene3D" id="2.10.25.10">
    <property type="entry name" value="Laminin"/>
    <property type="match status" value="2"/>
</dbReference>
<dbReference type="SUPFAM" id="SSF57184">
    <property type="entry name" value="Growth factor receptor domain"/>
    <property type="match status" value="1"/>
</dbReference>
<dbReference type="Pfam" id="PF07645">
    <property type="entry name" value="EGF_CA"/>
    <property type="match status" value="1"/>
</dbReference>
<evidence type="ECO:0000313" key="10">
    <source>
        <dbReference type="EMBL" id="CAD7284331.1"/>
    </source>
</evidence>
<feature type="compositionally biased region" description="Basic and acidic residues" evidence="7">
    <location>
        <begin position="531"/>
        <end position="541"/>
    </location>
</feature>
<evidence type="ECO:0000313" key="11">
    <source>
        <dbReference type="Proteomes" id="UP000678499"/>
    </source>
</evidence>
<dbReference type="SMART" id="SM00179">
    <property type="entry name" value="EGF_CA"/>
    <property type="match status" value="2"/>
</dbReference>
<keyword evidence="11" id="KW-1185">Reference proteome</keyword>
<proteinExistence type="predicted"/>
<dbReference type="Pfam" id="PF00059">
    <property type="entry name" value="Lectin_C"/>
    <property type="match status" value="1"/>
</dbReference>
<keyword evidence="5" id="KW-1015">Disulfide bond</keyword>
<dbReference type="SMART" id="SM00034">
    <property type="entry name" value="CLECT"/>
    <property type="match status" value="1"/>
</dbReference>
<dbReference type="SUPFAM" id="SSF56436">
    <property type="entry name" value="C-type lectin-like"/>
    <property type="match status" value="2"/>
</dbReference>
<feature type="compositionally biased region" description="Polar residues" evidence="7">
    <location>
        <begin position="558"/>
        <end position="595"/>
    </location>
</feature>
<dbReference type="InterPro" id="IPR001881">
    <property type="entry name" value="EGF-like_Ca-bd_dom"/>
</dbReference>
<evidence type="ECO:0000259" key="8">
    <source>
        <dbReference type="PROSITE" id="PS50026"/>
    </source>
</evidence>
<dbReference type="Gene3D" id="3.10.100.10">
    <property type="entry name" value="Mannose-Binding Protein A, subunit A"/>
    <property type="match status" value="1"/>
</dbReference>
<feature type="domain" description="EGF-like" evidence="8">
    <location>
        <begin position="199"/>
        <end position="237"/>
    </location>
</feature>
<evidence type="ECO:0000256" key="4">
    <source>
        <dbReference type="ARBA" id="ARBA00022737"/>
    </source>
</evidence>
<dbReference type="Proteomes" id="UP000678499">
    <property type="component" value="Unassembled WGS sequence"/>
</dbReference>
<keyword evidence="4" id="KW-0677">Repeat</keyword>
<keyword evidence="1 6" id="KW-0245">EGF-like domain</keyword>
<accession>A0A7R9C2B3</accession>